<evidence type="ECO:0000259" key="7">
    <source>
        <dbReference type="Pfam" id="PF06305"/>
    </source>
</evidence>
<feature type="transmembrane region" description="Helical" evidence="6">
    <location>
        <begin position="40"/>
        <end position="59"/>
    </location>
</feature>
<evidence type="ECO:0000313" key="9">
    <source>
        <dbReference type="Proteomes" id="UP001197378"/>
    </source>
</evidence>
<name>A0AAE2YR11_9PROT</name>
<evidence type="ECO:0000256" key="2">
    <source>
        <dbReference type="ARBA" id="ARBA00022692"/>
    </source>
</evidence>
<dbReference type="AlphaFoldDB" id="A0AAE2YR11"/>
<keyword evidence="3 6" id="KW-1133">Transmembrane helix</keyword>
<keyword evidence="9" id="KW-1185">Reference proteome</keyword>
<feature type="region of interest" description="Disordered" evidence="5">
    <location>
        <begin position="93"/>
        <end position="114"/>
    </location>
</feature>
<gene>
    <name evidence="8" type="ORF">HFQ13_09570</name>
</gene>
<dbReference type="Pfam" id="PF06305">
    <property type="entry name" value="LapA_dom"/>
    <property type="match status" value="1"/>
</dbReference>
<evidence type="ECO:0000256" key="4">
    <source>
        <dbReference type="ARBA" id="ARBA00023136"/>
    </source>
</evidence>
<proteinExistence type="predicted"/>
<comment type="caution">
    <text evidence="8">The sequence shown here is derived from an EMBL/GenBank/DDBJ whole genome shotgun (WGS) entry which is preliminary data.</text>
</comment>
<keyword evidence="2 6" id="KW-0812">Transmembrane</keyword>
<protein>
    <submittedName>
        <fullName evidence="8">LapA family protein</fullName>
    </submittedName>
</protein>
<organism evidence="8 9">
    <name type="scientific">Igneacidithiobacillus copahuensis</name>
    <dbReference type="NCBI Taxonomy" id="2724909"/>
    <lineage>
        <taxon>Bacteria</taxon>
        <taxon>Pseudomonadati</taxon>
        <taxon>Pseudomonadota</taxon>
        <taxon>Acidithiobacillia</taxon>
        <taxon>Acidithiobacillales</taxon>
        <taxon>Acidithiobacillaceae</taxon>
        <taxon>Igneacidithiobacillus</taxon>
    </lineage>
</organism>
<evidence type="ECO:0000256" key="3">
    <source>
        <dbReference type="ARBA" id="ARBA00022989"/>
    </source>
</evidence>
<keyword evidence="1" id="KW-1003">Cell membrane</keyword>
<evidence type="ECO:0000256" key="1">
    <source>
        <dbReference type="ARBA" id="ARBA00022475"/>
    </source>
</evidence>
<dbReference type="Proteomes" id="UP001197378">
    <property type="component" value="Unassembled WGS sequence"/>
</dbReference>
<feature type="compositionally biased region" description="Basic and acidic residues" evidence="5">
    <location>
        <begin position="93"/>
        <end position="107"/>
    </location>
</feature>
<dbReference type="InterPro" id="IPR010445">
    <property type="entry name" value="LapA_dom"/>
</dbReference>
<dbReference type="PANTHER" id="PTHR41335">
    <property type="entry name" value="MEMBRANE PROTEIN-RELATED"/>
    <property type="match status" value="1"/>
</dbReference>
<dbReference type="RefSeq" id="WP_215871279.1">
    <property type="nucleotide sequence ID" value="NZ_JAAXYO010000148.1"/>
</dbReference>
<dbReference type="PANTHER" id="PTHR41335:SF1">
    <property type="entry name" value="MEMBRANE PROTEIN"/>
    <property type="match status" value="1"/>
</dbReference>
<feature type="domain" description="Lipopolysaccharide assembly protein A" evidence="7">
    <location>
        <begin position="19"/>
        <end position="81"/>
    </location>
</feature>
<evidence type="ECO:0000256" key="5">
    <source>
        <dbReference type="SAM" id="MobiDB-lite"/>
    </source>
</evidence>
<dbReference type="GO" id="GO:0005886">
    <property type="term" value="C:plasma membrane"/>
    <property type="evidence" value="ECO:0007669"/>
    <property type="project" value="InterPro"/>
</dbReference>
<keyword evidence="4 6" id="KW-0472">Membrane</keyword>
<accession>A0AAE2YR11</accession>
<evidence type="ECO:0000313" key="8">
    <source>
        <dbReference type="EMBL" id="MBU2788443.1"/>
    </source>
</evidence>
<evidence type="ECO:0000256" key="6">
    <source>
        <dbReference type="SAM" id="Phobius"/>
    </source>
</evidence>
<sequence>MWIFFSLIIAALAVIFAVQNNALSAVRFFTWEFQQSIGVIVLIAFVAGALASTIFYLPTHLRNRWRIRKHVRQIGELETKLLGEQNHRLTLEQELHKTSGSEQRESEDCPPQNL</sequence>
<reference evidence="8" key="1">
    <citation type="journal article" date="2021" name="ISME J.">
        <title>Genomic evolution of the class Acidithiobacillia: deep-branching Proteobacteria living in extreme acidic conditions.</title>
        <authorList>
            <person name="Moya-Beltran A."/>
            <person name="Beard S."/>
            <person name="Rojas-Villalobos C."/>
            <person name="Issotta F."/>
            <person name="Gallardo Y."/>
            <person name="Ulloa R."/>
            <person name="Giaveno A."/>
            <person name="Degli Esposti M."/>
            <person name="Johnson D.B."/>
            <person name="Quatrini R."/>
        </authorList>
    </citation>
    <scope>NUCLEOTIDE SEQUENCE</scope>
    <source>
        <strain evidence="8">VAN18-1</strain>
    </source>
</reference>
<dbReference type="EMBL" id="JAAXYO010000148">
    <property type="protein sequence ID" value="MBU2788443.1"/>
    <property type="molecule type" value="Genomic_DNA"/>
</dbReference>